<dbReference type="AlphaFoldDB" id="A0A8H7Q2R2"/>
<dbReference type="OrthoDB" id="2369246at2759"/>
<organism evidence="1 2">
    <name type="scientific">Mortierella isabellina</name>
    <name type="common">Filamentous fungus</name>
    <name type="synonym">Umbelopsis isabellina</name>
    <dbReference type="NCBI Taxonomy" id="91625"/>
    <lineage>
        <taxon>Eukaryota</taxon>
        <taxon>Fungi</taxon>
        <taxon>Fungi incertae sedis</taxon>
        <taxon>Mucoromycota</taxon>
        <taxon>Mucoromycotina</taxon>
        <taxon>Umbelopsidomycetes</taxon>
        <taxon>Umbelopsidales</taxon>
        <taxon>Umbelopsidaceae</taxon>
        <taxon>Umbelopsis</taxon>
    </lineage>
</organism>
<name>A0A8H7Q2R2_MORIS</name>
<protein>
    <submittedName>
        <fullName evidence="1">Uncharacterized protein</fullName>
    </submittedName>
</protein>
<evidence type="ECO:0000313" key="2">
    <source>
        <dbReference type="Proteomes" id="UP000654370"/>
    </source>
</evidence>
<comment type="caution">
    <text evidence="1">The sequence shown here is derived from an EMBL/GenBank/DDBJ whole genome shotgun (WGS) entry which is preliminary data.</text>
</comment>
<keyword evidence="2" id="KW-1185">Reference proteome</keyword>
<gene>
    <name evidence="1" type="ORF">INT43_006607</name>
</gene>
<accession>A0A8H7Q2R2</accession>
<sequence length="274" mass="31120">MGLPLLNALRWSTKADKLKRQDTMSAKNQVLLGKFYIHSSTDKANPQRLGRVLETTVERTKMDVFERGNDIMEISDSDKPRSGMIVRPAHFPNQRTLNLNAVPTANVVDSDIFTPGSLLNPHAEIVNDVDTVRDEDSVNDESFETIDLETSKKDDDELPLAFVKLQLSTKSTYQQFLMPTNSWSRRAISYDQLYYAVHARRSHDSDRSDASLTDELYIDSNYNLEFRSNRANRSNGHLRSQSMQSPELIYSSAKQGKPVHVHVNGFTAERLELA</sequence>
<proteinExistence type="predicted"/>
<reference evidence="1" key="1">
    <citation type="submission" date="2020-12" db="EMBL/GenBank/DDBJ databases">
        <title>Metabolic potential, ecology and presence of endohyphal bacteria is reflected in genomic diversity of Mucoromycotina.</title>
        <authorList>
            <person name="Muszewska A."/>
            <person name="Okrasinska A."/>
            <person name="Steczkiewicz K."/>
            <person name="Drgas O."/>
            <person name="Orlowska M."/>
            <person name="Perlinska-Lenart U."/>
            <person name="Aleksandrzak-Piekarczyk T."/>
            <person name="Szatraj K."/>
            <person name="Zielenkiewicz U."/>
            <person name="Pilsyk S."/>
            <person name="Malc E."/>
            <person name="Mieczkowski P."/>
            <person name="Kruszewska J.S."/>
            <person name="Biernat P."/>
            <person name="Pawlowska J."/>
        </authorList>
    </citation>
    <scope>NUCLEOTIDE SEQUENCE</scope>
    <source>
        <strain evidence="1">WA0000067209</strain>
    </source>
</reference>
<dbReference type="EMBL" id="JAEPQZ010000003">
    <property type="protein sequence ID" value="KAG2183601.1"/>
    <property type="molecule type" value="Genomic_DNA"/>
</dbReference>
<dbReference type="Proteomes" id="UP000654370">
    <property type="component" value="Unassembled WGS sequence"/>
</dbReference>
<evidence type="ECO:0000313" key="1">
    <source>
        <dbReference type="EMBL" id="KAG2183601.1"/>
    </source>
</evidence>